<proteinExistence type="predicted"/>
<organism evidence="2 3">
    <name type="scientific">Pseudo-nitzschia multistriata</name>
    <dbReference type="NCBI Taxonomy" id="183589"/>
    <lineage>
        <taxon>Eukaryota</taxon>
        <taxon>Sar</taxon>
        <taxon>Stramenopiles</taxon>
        <taxon>Ochrophyta</taxon>
        <taxon>Bacillariophyta</taxon>
        <taxon>Bacillariophyceae</taxon>
        <taxon>Bacillariophycidae</taxon>
        <taxon>Bacillariales</taxon>
        <taxon>Bacillariaceae</taxon>
        <taxon>Pseudo-nitzschia</taxon>
    </lineage>
</organism>
<protein>
    <recommendedName>
        <fullName evidence="4">Sialate O-acetylesterase domain-containing protein</fullName>
    </recommendedName>
</protein>
<dbReference type="EMBL" id="CAACVS010000226">
    <property type="protein sequence ID" value="VEU39592.1"/>
    <property type="molecule type" value="Genomic_DNA"/>
</dbReference>
<keyword evidence="3" id="KW-1185">Reference proteome</keyword>
<sequence length="458" mass="50090">MTISHRATAAAVLVLVAGYSKSNRNGEVPRQIPGVLALANPSTTTRSMWKVLEDSGTQQSSLSPSAHAWKTIFGQKGERGEYMDGYSPEAMIERCVEDYHWERETKTEPGTEPSPSDLDEANHSLASRRAAMMAHLYDNDELWKHTSMVAFAEHYVVTEEHSESCTFSKPYETFRKQRALRPEDEPIFAGVVWEDWERQPCVDDHGLLQTRSPKPAVFAEHGIDYVRLHCNCGDGEALSDPSQLLGGDERIHTLLGRLAGAARECQQHGMVPLVLLQVPWRHPERPAGGSTSTEFLENAVRALTKALMAEGVDCGKLLFETRPPIGVSAADEGAMASSERWALGLNTGRTVFRILDQAFGTGGAGQTPAGFCVAGGSTKGAVPTAMQDDTQAAFRRGIRERALAEWGYEACFWEMGAKLMLQPAVGRLWGTGDRGASSELFRSNAKALAEELVELDGL</sequence>
<reference evidence="2 3" key="1">
    <citation type="submission" date="2019-01" db="EMBL/GenBank/DDBJ databases">
        <authorList>
            <person name="Ferrante I. M."/>
        </authorList>
    </citation>
    <scope>NUCLEOTIDE SEQUENCE [LARGE SCALE GENOMIC DNA]</scope>
    <source>
        <strain evidence="2 3">B856</strain>
    </source>
</reference>
<keyword evidence="1" id="KW-0732">Signal</keyword>
<feature type="chain" id="PRO_5019407902" description="Sialate O-acetylesterase domain-containing protein" evidence="1">
    <location>
        <begin position="23"/>
        <end position="458"/>
    </location>
</feature>
<evidence type="ECO:0000256" key="1">
    <source>
        <dbReference type="SAM" id="SignalP"/>
    </source>
</evidence>
<evidence type="ECO:0008006" key="4">
    <source>
        <dbReference type="Google" id="ProtNLM"/>
    </source>
</evidence>
<dbReference type="OrthoDB" id="10441159at2759"/>
<feature type="signal peptide" evidence="1">
    <location>
        <begin position="1"/>
        <end position="22"/>
    </location>
</feature>
<name>A0A448ZC18_9STRA</name>
<evidence type="ECO:0000313" key="3">
    <source>
        <dbReference type="Proteomes" id="UP000291116"/>
    </source>
</evidence>
<dbReference type="AlphaFoldDB" id="A0A448ZC18"/>
<accession>A0A448ZC18</accession>
<evidence type="ECO:0000313" key="2">
    <source>
        <dbReference type="EMBL" id="VEU39592.1"/>
    </source>
</evidence>
<gene>
    <name evidence="2" type="ORF">PSNMU_V1.4_AUG-EV-PASAV3_0063190</name>
</gene>
<dbReference type="Proteomes" id="UP000291116">
    <property type="component" value="Unassembled WGS sequence"/>
</dbReference>